<dbReference type="SMART" id="SM00138">
    <property type="entry name" value="MeTrc"/>
    <property type="match status" value="1"/>
</dbReference>
<reference evidence="14" key="1">
    <citation type="journal article" date="2020" name="mSystems">
        <title>Genome- and Community-Level Interaction Insights into Carbon Utilization and Element Cycling Functions of Hydrothermarchaeota in Hydrothermal Sediment.</title>
        <authorList>
            <person name="Zhou Z."/>
            <person name="Liu Y."/>
            <person name="Xu W."/>
            <person name="Pan J."/>
            <person name="Luo Z.H."/>
            <person name="Li M."/>
        </authorList>
    </citation>
    <scope>NUCLEOTIDE SEQUENCE [LARGE SCALE GENOMIC DNA]</scope>
    <source>
        <strain evidence="14">SpSt-339</strain>
    </source>
</reference>
<dbReference type="Gene3D" id="3.30.450.20">
    <property type="entry name" value="PAS domain"/>
    <property type="match status" value="3"/>
</dbReference>
<accession>A0A7C2NZ14</accession>
<feature type="domain" description="CheR-type methyltransferase" evidence="12">
    <location>
        <begin position="327"/>
        <end position="579"/>
    </location>
</feature>
<evidence type="ECO:0000259" key="11">
    <source>
        <dbReference type="PROSITE" id="PS50122"/>
    </source>
</evidence>
<dbReference type="Pfam" id="PF08448">
    <property type="entry name" value="PAS_4"/>
    <property type="match status" value="1"/>
</dbReference>
<dbReference type="PROSITE" id="PS50112">
    <property type="entry name" value="PAS"/>
    <property type="match status" value="2"/>
</dbReference>
<dbReference type="Pfam" id="PF01739">
    <property type="entry name" value="CheR"/>
    <property type="match status" value="1"/>
</dbReference>
<comment type="caution">
    <text evidence="14">The sequence shown here is derived from an EMBL/GenBank/DDBJ whole genome shotgun (WGS) entry which is preliminary data.</text>
</comment>
<protein>
    <recommendedName>
        <fullName evidence="2">histidine kinase</fullName>
        <ecNumber evidence="2">2.7.13.3</ecNumber>
    </recommendedName>
</protein>
<dbReference type="InterPro" id="IPR013655">
    <property type="entry name" value="PAS_fold_3"/>
</dbReference>
<dbReference type="Pfam" id="PF00512">
    <property type="entry name" value="HisKA"/>
    <property type="match status" value="1"/>
</dbReference>
<dbReference type="InterPro" id="IPR036097">
    <property type="entry name" value="HisK_dim/P_sf"/>
</dbReference>
<dbReference type="InterPro" id="IPR050903">
    <property type="entry name" value="Bact_Chemotaxis_MeTrfase"/>
</dbReference>
<feature type="domain" description="4Fe-4S ferredoxin-type" evidence="13">
    <location>
        <begin position="65"/>
        <end position="96"/>
    </location>
</feature>
<evidence type="ECO:0000313" key="14">
    <source>
        <dbReference type="EMBL" id="HEN14374.1"/>
    </source>
</evidence>
<feature type="coiled-coil region" evidence="5">
    <location>
        <begin position="759"/>
        <end position="814"/>
    </location>
</feature>
<feature type="active site" evidence="3">
    <location>
        <position position="124"/>
    </location>
</feature>
<dbReference type="Gene3D" id="3.40.50.150">
    <property type="entry name" value="Vaccinia Virus protein VP39"/>
    <property type="match status" value="1"/>
</dbReference>
<dbReference type="PRINTS" id="PR00996">
    <property type="entry name" value="CHERMTFRASE"/>
</dbReference>
<dbReference type="SUPFAM" id="SSF55785">
    <property type="entry name" value="PYP-like sensor domain (PAS domain)"/>
    <property type="match status" value="3"/>
</dbReference>
<dbReference type="SMART" id="SM00091">
    <property type="entry name" value="PAS"/>
    <property type="match status" value="4"/>
</dbReference>
<dbReference type="Pfam" id="PF00072">
    <property type="entry name" value="Response_reg"/>
    <property type="match status" value="1"/>
</dbReference>
<dbReference type="SMART" id="SM00448">
    <property type="entry name" value="REC"/>
    <property type="match status" value="1"/>
</dbReference>
<feature type="region of interest" description="Disordered" evidence="6">
    <location>
        <begin position="1"/>
        <end position="69"/>
    </location>
</feature>
<dbReference type="EMBL" id="DSOK01000088">
    <property type="protein sequence ID" value="HEN14374.1"/>
    <property type="molecule type" value="Genomic_DNA"/>
</dbReference>
<dbReference type="PROSITE" id="PS50110">
    <property type="entry name" value="RESPONSE_REGULATORY"/>
    <property type="match status" value="1"/>
</dbReference>
<dbReference type="Pfam" id="PF02518">
    <property type="entry name" value="HATPase_c"/>
    <property type="match status" value="1"/>
</dbReference>
<dbReference type="InterPro" id="IPR029063">
    <property type="entry name" value="SAM-dependent_MTases_sf"/>
</dbReference>
<dbReference type="CDD" id="cd16434">
    <property type="entry name" value="CheB-CheR_fusion"/>
    <property type="match status" value="1"/>
</dbReference>
<dbReference type="PROSITE" id="PS50109">
    <property type="entry name" value="HIS_KIN"/>
    <property type="match status" value="1"/>
</dbReference>
<dbReference type="Pfam" id="PF01339">
    <property type="entry name" value="CheB_methylest"/>
    <property type="match status" value="1"/>
</dbReference>
<dbReference type="Gene3D" id="3.40.50.2300">
    <property type="match status" value="1"/>
</dbReference>
<dbReference type="InterPro" id="IPR022642">
    <property type="entry name" value="CheR_C"/>
</dbReference>
<feature type="active site" evidence="3">
    <location>
        <position position="243"/>
    </location>
</feature>
<dbReference type="Gene3D" id="1.10.287.130">
    <property type="match status" value="1"/>
</dbReference>
<dbReference type="PROSITE" id="PS50113">
    <property type="entry name" value="PAC"/>
    <property type="match status" value="1"/>
</dbReference>
<keyword evidence="4" id="KW-0597">Phosphoprotein</keyword>
<dbReference type="PROSITE" id="PS51379">
    <property type="entry name" value="4FE4S_FER_2"/>
    <property type="match status" value="1"/>
</dbReference>
<dbReference type="GO" id="GO:0000155">
    <property type="term" value="F:phosphorelay sensor kinase activity"/>
    <property type="evidence" value="ECO:0007669"/>
    <property type="project" value="InterPro"/>
</dbReference>
<dbReference type="SMART" id="SM00388">
    <property type="entry name" value="HisKA"/>
    <property type="match status" value="1"/>
</dbReference>
<evidence type="ECO:0000256" key="1">
    <source>
        <dbReference type="ARBA" id="ARBA00000085"/>
    </source>
</evidence>
<dbReference type="InterPro" id="IPR005467">
    <property type="entry name" value="His_kinase_dom"/>
</dbReference>
<dbReference type="CDD" id="cd17580">
    <property type="entry name" value="REC_2_DhkD-like"/>
    <property type="match status" value="1"/>
</dbReference>
<dbReference type="GO" id="GO:0006935">
    <property type="term" value="P:chemotaxis"/>
    <property type="evidence" value="ECO:0007669"/>
    <property type="project" value="UniProtKB-UniRule"/>
</dbReference>
<evidence type="ECO:0000259" key="10">
    <source>
        <dbReference type="PROSITE" id="PS50113"/>
    </source>
</evidence>
<dbReference type="PROSITE" id="PS50123">
    <property type="entry name" value="CHER"/>
    <property type="match status" value="1"/>
</dbReference>
<evidence type="ECO:0000256" key="3">
    <source>
        <dbReference type="PROSITE-ProRule" id="PRU00050"/>
    </source>
</evidence>
<dbReference type="PANTHER" id="PTHR24422:SF27">
    <property type="entry name" value="PROTEIN-GLUTAMATE O-METHYLTRANSFERASE"/>
    <property type="match status" value="1"/>
</dbReference>
<dbReference type="CDD" id="cd00075">
    <property type="entry name" value="HATPase"/>
    <property type="match status" value="1"/>
</dbReference>
<dbReference type="GO" id="GO:0000156">
    <property type="term" value="F:phosphorelay response regulator activity"/>
    <property type="evidence" value="ECO:0007669"/>
    <property type="project" value="InterPro"/>
</dbReference>
<dbReference type="GO" id="GO:0008984">
    <property type="term" value="F:protein-glutamate methylesterase activity"/>
    <property type="evidence" value="ECO:0007669"/>
    <property type="project" value="InterPro"/>
</dbReference>
<feature type="domain" description="CheB-type methylesterase" evidence="11">
    <location>
        <begin position="115"/>
        <end position="301"/>
    </location>
</feature>
<dbReference type="SMART" id="SM00387">
    <property type="entry name" value="HATPase_c"/>
    <property type="match status" value="1"/>
</dbReference>
<dbReference type="Pfam" id="PF08447">
    <property type="entry name" value="PAS_3"/>
    <property type="match status" value="1"/>
</dbReference>
<dbReference type="Pfam" id="PF03705">
    <property type="entry name" value="CheR_N"/>
    <property type="match status" value="1"/>
</dbReference>
<feature type="domain" description="Response regulatory" evidence="8">
    <location>
        <begin position="1446"/>
        <end position="1562"/>
    </location>
</feature>
<feature type="modified residue" description="4-aspartylphosphate" evidence="4">
    <location>
        <position position="1495"/>
    </location>
</feature>
<dbReference type="InterPro" id="IPR036890">
    <property type="entry name" value="HATPase_C_sf"/>
</dbReference>
<dbReference type="InterPro" id="IPR035965">
    <property type="entry name" value="PAS-like_dom_sf"/>
</dbReference>
<evidence type="ECO:0000259" key="7">
    <source>
        <dbReference type="PROSITE" id="PS50109"/>
    </source>
</evidence>
<dbReference type="EC" id="2.7.13.3" evidence="2"/>
<dbReference type="Pfam" id="PF13596">
    <property type="entry name" value="PAS_10"/>
    <property type="match status" value="1"/>
</dbReference>
<dbReference type="InterPro" id="IPR011006">
    <property type="entry name" value="CheY-like_superfamily"/>
</dbReference>
<dbReference type="NCBIfam" id="TIGR00229">
    <property type="entry name" value="sensory_box"/>
    <property type="match status" value="2"/>
</dbReference>
<evidence type="ECO:0000256" key="2">
    <source>
        <dbReference type="ARBA" id="ARBA00012438"/>
    </source>
</evidence>
<feature type="domain" description="PAC" evidence="10">
    <location>
        <begin position="1146"/>
        <end position="1198"/>
    </location>
</feature>
<dbReference type="InterPro" id="IPR003594">
    <property type="entry name" value="HATPase_dom"/>
</dbReference>
<dbReference type="InterPro" id="IPR022641">
    <property type="entry name" value="CheR_N"/>
</dbReference>
<dbReference type="InterPro" id="IPR000780">
    <property type="entry name" value="CheR_MeTrfase"/>
</dbReference>
<dbReference type="InterPro" id="IPR001789">
    <property type="entry name" value="Sig_transdc_resp-reg_receiver"/>
</dbReference>
<dbReference type="PROSITE" id="PS50122">
    <property type="entry name" value="CHEB"/>
    <property type="match status" value="1"/>
</dbReference>
<gene>
    <name evidence="14" type="ORF">ENQ76_02755</name>
</gene>
<evidence type="ECO:0000259" key="8">
    <source>
        <dbReference type="PROSITE" id="PS50110"/>
    </source>
</evidence>
<dbReference type="SMART" id="SM00086">
    <property type="entry name" value="PAC"/>
    <property type="match status" value="1"/>
</dbReference>
<feature type="active site" evidence="3">
    <location>
        <position position="151"/>
    </location>
</feature>
<evidence type="ECO:0000259" key="12">
    <source>
        <dbReference type="PROSITE" id="PS50123"/>
    </source>
</evidence>
<dbReference type="GO" id="GO:0005737">
    <property type="term" value="C:cytoplasm"/>
    <property type="evidence" value="ECO:0007669"/>
    <property type="project" value="InterPro"/>
</dbReference>
<evidence type="ECO:0000259" key="13">
    <source>
        <dbReference type="PROSITE" id="PS51379"/>
    </source>
</evidence>
<evidence type="ECO:0000256" key="5">
    <source>
        <dbReference type="SAM" id="Coils"/>
    </source>
</evidence>
<dbReference type="SUPFAM" id="SSF52738">
    <property type="entry name" value="Methylesterase CheB, C-terminal domain"/>
    <property type="match status" value="1"/>
</dbReference>
<evidence type="ECO:0000259" key="9">
    <source>
        <dbReference type="PROSITE" id="PS50112"/>
    </source>
</evidence>
<dbReference type="Gene3D" id="3.40.50.180">
    <property type="entry name" value="Methylesterase CheB, C-terminal domain"/>
    <property type="match status" value="1"/>
</dbReference>
<dbReference type="InterPro" id="IPR000673">
    <property type="entry name" value="Sig_transdc_resp-reg_Me-estase"/>
</dbReference>
<dbReference type="PANTHER" id="PTHR24422">
    <property type="entry name" value="CHEMOTAXIS PROTEIN METHYLTRANSFERASE"/>
    <property type="match status" value="1"/>
</dbReference>
<proteinExistence type="predicted"/>
<dbReference type="InterPro" id="IPR001610">
    <property type="entry name" value="PAC"/>
</dbReference>
<dbReference type="InterPro" id="IPR003661">
    <property type="entry name" value="HisK_dim/P_dom"/>
</dbReference>
<dbReference type="SUPFAM" id="SSF55874">
    <property type="entry name" value="ATPase domain of HSP90 chaperone/DNA topoisomerase II/histidine kinase"/>
    <property type="match status" value="1"/>
</dbReference>
<keyword evidence="3" id="KW-0145">Chemotaxis</keyword>
<dbReference type="InterPro" id="IPR000700">
    <property type="entry name" value="PAS-assoc_C"/>
</dbReference>
<feature type="domain" description="PAS" evidence="9">
    <location>
        <begin position="1071"/>
        <end position="1143"/>
    </location>
</feature>
<name>A0A7C2NZ14_9PLAN</name>
<feature type="domain" description="Histidine kinase" evidence="7">
    <location>
        <begin position="1209"/>
        <end position="1426"/>
    </location>
</feature>
<dbReference type="GO" id="GO:0008757">
    <property type="term" value="F:S-adenosylmethionine-dependent methyltransferase activity"/>
    <property type="evidence" value="ECO:0007669"/>
    <property type="project" value="InterPro"/>
</dbReference>
<evidence type="ECO:0000256" key="4">
    <source>
        <dbReference type="PROSITE-ProRule" id="PRU00169"/>
    </source>
</evidence>
<feature type="compositionally biased region" description="Polar residues" evidence="6">
    <location>
        <begin position="10"/>
        <end position="21"/>
    </location>
</feature>
<keyword evidence="3" id="KW-0378">Hydrolase</keyword>
<organism evidence="14">
    <name type="scientific">Schlesneria paludicola</name>
    <dbReference type="NCBI Taxonomy" id="360056"/>
    <lineage>
        <taxon>Bacteria</taxon>
        <taxon>Pseudomonadati</taxon>
        <taxon>Planctomycetota</taxon>
        <taxon>Planctomycetia</taxon>
        <taxon>Planctomycetales</taxon>
        <taxon>Planctomycetaceae</taxon>
        <taxon>Schlesneria</taxon>
    </lineage>
</organism>
<dbReference type="InterPro" id="IPR013656">
    <property type="entry name" value="PAS_4"/>
</dbReference>
<sequence length="1573" mass="174613">MLGKPASLPTGETSLPTSPTPVSFRDVSTIARGVFHRRAGRPRRDSGPSAQRLPPRGDRRADTRPPPLTARRWRCGRCGRCGAKGCPGEALPAERRTTMPEISLQDAAAVSTARPTHVVGIGASAGGLEALERMFENAPPDTGMAFVVVQHLSPDFRSLMDELLARWTRMPIHRVTHGLRVEPNAIYLIPPKKEMVIADGRLLLEDKDPEQGLSLPIDLFLKSLARERADTAIAVILSGTGSDGSRGIEDIKRAGGLVIAQSEQTAKFDGMPHAARETGLVDISLDPEDIGPALSRYADGADVATLAEEFGADHPEDEGMSAIFRPLRERFGIDFSHYKLNTVVRRTERRMQLARIDTVHEYARRLAADADELDALYRDLLVGVTRFFRDAEAYRELGKVIDHLLIRKEPHSEFRAWVAGCATGEEAYSLAILLHERVRALGHPVGIRVFATDVHQRSLTAAGAGLYREDSLADVAPELLAEYFTPSESGYTVNEAIRHTVVFAPHNIIKDAPFTRMDLITCRNLLIYLQPPAQKKALSLLHFGLRTEGILFLGPSESPGNLEGEFEPLDPHWKIYRKRRDVRLPIELRTPIPSGGLAVRASGLPDLRETVTRTADLGLLATYESLLAEYMPPALLVTAQHELLHVFGTAGRFLRHRAGRVGKDVLDLLDPTLRPAVAGAMQQVHNKRKPSVTYRGINVQTESGPERLLMTVRPVNTPRSQTPDLLIVLESMEPVVSDPPTPSDDDGPGDFSGVSAGQMEALESELRYARENLQATIEELETSNEELQATNEELVASNEELQSTNEELHSVNEELYTVNAEHQRKIQELTVLTDDMDNLLASTRLPTVFLDRGLRIRKFTPVAAEIFGLLPHDVGRAFESFSHRIRREALGGDLQQVLLTGQPLEAEVQDAQGGWFLMRLLPYQTRQAPEGVLLTLIDIGALKHTQQELARREFELRTIADHVPALISYVDADLRYRYVNRRYCEFFGRPEPDILGRTMADLHGPVMFEKIRPMIDRVLAGESVEFEHWFDPPAGRRFWAIVTYLPDNDDSTRTVRGFFVCKNVVTALKEVEQRFDRAVRGTTDGIWDWNIETGRVFYSPRFAELLGFDPSHNEFAKSDIDRRIHPDDLPAVIAAEQALLRDGTPMDVEYRLQCRDGTYRWFRGRAAVEHDGNGRAMHASGSIQDIEDYHVLVQEKERQVEQRDRFLAMLSHELRNPLGAVVNGCRVLQRRNPATELSPVIEAISRQSEQMASLLEDLLDVARITEGKIDLNRRLLDLRQVLSPAVESVQHLFDARRQSVEQSLPESPAFVLGDPVRLQQVAANLLSNAAKYSPPESRVRLELERVNSHAELRVIDEGDGIPPELIRRIFEPFEQLGRRVESTGGGLGLGLTVADTLVRLHGGRIEVRSGGSGRGSEFIVLLPLAEPAALPSVEPPSAGARPAPCRIVLIEDNRDARELLQLLLEDDGYEVLTADSGAAGLERIRSAWPDVAIVDIGLPDLDGHAVARALRQQFDGPIPFLIALTGYGQAEDRQAAYAAGFDAHLTKPVDLRELETLLAQRADGAAGRTTPPK</sequence>
<feature type="region of interest" description="Disordered" evidence="6">
    <location>
        <begin position="735"/>
        <end position="755"/>
    </location>
</feature>
<keyword evidence="5" id="KW-0175">Coiled coil</keyword>
<dbReference type="InterPro" id="IPR017896">
    <property type="entry name" value="4Fe4S_Fe-S-bd"/>
</dbReference>
<dbReference type="SUPFAM" id="SSF53335">
    <property type="entry name" value="S-adenosyl-L-methionine-dependent methyltransferases"/>
    <property type="match status" value="1"/>
</dbReference>
<dbReference type="SUPFAM" id="SSF52172">
    <property type="entry name" value="CheY-like"/>
    <property type="match status" value="1"/>
</dbReference>
<dbReference type="CDD" id="cd00082">
    <property type="entry name" value="HisKA"/>
    <property type="match status" value="1"/>
</dbReference>
<dbReference type="Gene3D" id="3.30.565.10">
    <property type="entry name" value="Histidine kinase-like ATPase, C-terminal domain"/>
    <property type="match status" value="1"/>
</dbReference>
<feature type="domain" description="PAS" evidence="9">
    <location>
        <begin position="952"/>
        <end position="1022"/>
    </location>
</feature>
<dbReference type="InterPro" id="IPR000014">
    <property type="entry name" value="PAS"/>
</dbReference>
<evidence type="ECO:0000256" key="6">
    <source>
        <dbReference type="SAM" id="MobiDB-lite"/>
    </source>
</evidence>
<dbReference type="InterPro" id="IPR035909">
    <property type="entry name" value="CheB_C"/>
</dbReference>
<dbReference type="SUPFAM" id="SSF47757">
    <property type="entry name" value="Chemotaxis receptor methyltransferase CheR, N-terminal domain"/>
    <property type="match status" value="1"/>
</dbReference>
<comment type="catalytic activity">
    <reaction evidence="1">
        <text>ATP + protein L-histidine = ADP + protein N-phospho-L-histidine.</text>
        <dbReference type="EC" id="2.7.13.3"/>
    </reaction>
</comment>
<dbReference type="CDD" id="cd00130">
    <property type="entry name" value="PAS"/>
    <property type="match status" value="3"/>
</dbReference>
<dbReference type="SUPFAM" id="SSF47384">
    <property type="entry name" value="Homodimeric domain of signal transducing histidine kinase"/>
    <property type="match status" value="1"/>
</dbReference>